<name>A0A2M8NZT1_9CHLR</name>
<proteinExistence type="predicted"/>
<dbReference type="SUPFAM" id="SSF56601">
    <property type="entry name" value="beta-lactamase/transpeptidase-like"/>
    <property type="match status" value="1"/>
</dbReference>
<dbReference type="PANTHER" id="PTHR30627">
    <property type="entry name" value="PEPTIDOGLYCAN D,D-TRANSPEPTIDASE"/>
    <property type="match status" value="1"/>
</dbReference>
<protein>
    <submittedName>
        <fullName evidence="3">Uncharacterized protein</fullName>
    </submittedName>
</protein>
<evidence type="ECO:0000313" key="3">
    <source>
        <dbReference type="EMBL" id="PJF30803.1"/>
    </source>
</evidence>
<dbReference type="PANTHER" id="PTHR30627:SF24">
    <property type="entry name" value="PENICILLIN-BINDING PROTEIN 4B"/>
    <property type="match status" value="1"/>
</dbReference>
<dbReference type="Pfam" id="PF21922">
    <property type="entry name" value="PBP_dimer_2"/>
    <property type="match status" value="1"/>
</dbReference>
<dbReference type="Gene3D" id="3.40.710.10">
    <property type="entry name" value="DD-peptidase/beta-lactamase superfamily"/>
    <property type="match status" value="1"/>
</dbReference>
<dbReference type="InterPro" id="IPR001460">
    <property type="entry name" value="PCN-bd_Tpept"/>
</dbReference>
<dbReference type="Gene3D" id="3.90.1310.10">
    <property type="entry name" value="Penicillin-binding protein 2a (Domain 2)"/>
    <property type="match status" value="1"/>
</dbReference>
<gene>
    <name evidence="3" type="ORF">CUN51_06360</name>
</gene>
<accession>A0A2M8NZT1</accession>
<dbReference type="InterPro" id="IPR012338">
    <property type="entry name" value="Beta-lactam/transpept-like"/>
</dbReference>
<sequence>MSGRFQNVAIGSLLAFLVVALSLTQWSVIERDGLQARADNPRRIEAERAIQRGSIVDRNGIVLARSEPIGRMLSGAVAQRRVYPQESAFSVTGYYSLIYGSSGAEFAFDRALRGAARSDFWAAVLNEALNRPPRGDDLRLTVDAHLQTVAKQAFGNYRGAAVLLEVPSGALWALYSAPLYNPNTLDADWERLRTDPSAPLLNRALQGTYQMGGALQLVIYSAMLANPAMQPQDFSAAHELINVNGLTIPCVVQSPDPIESLQSALARGCPRLFAEFAVDYPAEVQEKISAFGLLSAPRLDGYPVVVDARSTPLNALDDPADRLQAGAGQGDLTVTPLQMALVASAIANHGNLVTPHIAEALRAPDSEMWEVLPRLPLERAAMTREAAGRMRAALRESVLAGSAQAAAMPDLPPEATLYAHASLAFSGEGRNGWLIGFVDLPDGRALAIAVLVESVEDAQVAARVGGRLLAAAAQRALQD</sequence>
<dbReference type="InterPro" id="IPR050515">
    <property type="entry name" value="Beta-lactam/transpept"/>
</dbReference>
<dbReference type="GO" id="GO:0071555">
    <property type="term" value="P:cell wall organization"/>
    <property type="evidence" value="ECO:0007669"/>
    <property type="project" value="TreeGrafter"/>
</dbReference>
<evidence type="ECO:0000259" key="2">
    <source>
        <dbReference type="Pfam" id="PF21922"/>
    </source>
</evidence>
<comment type="caution">
    <text evidence="3">The sequence shown here is derived from an EMBL/GenBank/DDBJ whole genome shotgun (WGS) entry which is preliminary data.</text>
</comment>
<dbReference type="GO" id="GO:0008658">
    <property type="term" value="F:penicillin binding"/>
    <property type="evidence" value="ECO:0007669"/>
    <property type="project" value="InterPro"/>
</dbReference>
<feature type="domain" description="Penicillin binding protein A dimerisation" evidence="2">
    <location>
        <begin position="52"/>
        <end position="137"/>
    </location>
</feature>
<dbReference type="GO" id="GO:0005886">
    <property type="term" value="C:plasma membrane"/>
    <property type="evidence" value="ECO:0007669"/>
    <property type="project" value="TreeGrafter"/>
</dbReference>
<organism evidence="3 4">
    <name type="scientific">Candidatus Thermofonsia Clade 1 bacterium</name>
    <dbReference type="NCBI Taxonomy" id="2364210"/>
    <lineage>
        <taxon>Bacteria</taxon>
        <taxon>Bacillati</taxon>
        <taxon>Chloroflexota</taxon>
        <taxon>Candidatus Thermofontia</taxon>
        <taxon>Candidatus Thermofonsia Clade 1</taxon>
    </lineage>
</organism>
<dbReference type="Pfam" id="PF00905">
    <property type="entry name" value="Transpeptidase"/>
    <property type="match status" value="1"/>
</dbReference>
<dbReference type="AlphaFoldDB" id="A0A2M8NZT1"/>
<dbReference type="Proteomes" id="UP000228921">
    <property type="component" value="Unassembled WGS sequence"/>
</dbReference>
<dbReference type="InterPro" id="IPR054120">
    <property type="entry name" value="PBPA_dimer"/>
</dbReference>
<reference evidence="3 4" key="1">
    <citation type="submission" date="2017-11" db="EMBL/GenBank/DDBJ databases">
        <title>Evolution of Phototrophy in the Chloroflexi Phylum Driven by Horizontal Gene Transfer.</title>
        <authorList>
            <person name="Ward L.M."/>
            <person name="Hemp J."/>
            <person name="Shih P.M."/>
            <person name="Mcglynn S.E."/>
            <person name="Fischer W."/>
        </authorList>
    </citation>
    <scope>NUCLEOTIDE SEQUENCE [LARGE SCALE GENOMIC DNA]</scope>
    <source>
        <strain evidence="3">CP2_2F</strain>
    </source>
</reference>
<evidence type="ECO:0000259" key="1">
    <source>
        <dbReference type="Pfam" id="PF00905"/>
    </source>
</evidence>
<dbReference type="EMBL" id="PGTK01000006">
    <property type="protein sequence ID" value="PJF30803.1"/>
    <property type="molecule type" value="Genomic_DNA"/>
</dbReference>
<evidence type="ECO:0000313" key="4">
    <source>
        <dbReference type="Proteomes" id="UP000228921"/>
    </source>
</evidence>
<feature type="domain" description="Penicillin-binding protein transpeptidase" evidence="1">
    <location>
        <begin position="159"/>
        <end position="464"/>
    </location>
</feature>